<keyword evidence="2" id="KW-1185">Reference proteome</keyword>
<organism evidence="1 2">
    <name type="scientific">Ligilactobacillus faecis</name>
    <dbReference type="NCBI Taxonomy" id="762833"/>
    <lineage>
        <taxon>Bacteria</taxon>
        <taxon>Bacillati</taxon>
        <taxon>Bacillota</taxon>
        <taxon>Bacilli</taxon>
        <taxon>Lactobacillales</taxon>
        <taxon>Lactobacillaceae</taxon>
        <taxon>Ligilactobacillus</taxon>
    </lineage>
</organism>
<name>A0ABV4DRT1_9LACO</name>
<gene>
    <name evidence="1" type="ORF">AALT52_09895</name>
</gene>
<dbReference type="EMBL" id="JBCLUF010000051">
    <property type="protein sequence ID" value="MEY8663174.1"/>
    <property type="molecule type" value="Genomic_DNA"/>
</dbReference>
<reference evidence="1 2" key="1">
    <citation type="submission" date="2024-03" db="EMBL/GenBank/DDBJ databases">
        <title>Mouse gut bacterial collection (mGBC) of GemPharmatech.</title>
        <authorList>
            <person name="He Y."/>
            <person name="Dong L."/>
            <person name="Wu D."/>
            <person name="Gao X."/>
            <person name="Lin Z."/>
        </authorList>
    </citation>
    <scope>NUCLEOTIDE SEQUENCE [LARGE SCALE GENOMIC DNA]</scope>
    <source>
        <strain evidence="1 2">15-30</strain>
    </source>
</reference>
<feature type="non-terminal residue" evidence="1">
    <location>
        <position position="1"/>
    </location>
</feature>
<sequence length="28" mass="3249">LGNMSKEVVEKYINDQKYNEMKKAPYGA</sequence>
<accession>A0ABV4DRT1</accession>
<comment type="caution">
    <text evidence="1">The sequence shown here is derived from an EMBL/GenBank/DDBJ whole genome shotgun (WGS) entry which is preliminary data.</text>
</comment>
<evidence type="ECO:0000313" key="1">
    <source>
        <dbReference type="EMBL" id="MEY8663174.1"/>
    </source>
</evidence>
<proteinExistence type="predicted"/>
<dbReference type="Proteomes" id="UP001565236">
    <property type="component" value="Unassembled WGS sequence"/>
</dbReference>
<protein>
    <submittedName>
        <fullName evidence="1">IS200/IS605 family transposase</fullName>
    </submittedName>
</protein>
<evidence type="ECO:0000313" key="2">
    <source>
        <dbReference type="Proteomes" id="UP001565236"/>
    </source>
</evidence>